<gene>
    <name evidence="2" type="ORF">NSPWAT_1077</name>
</gene>
<dbReference type="InterPro" id="IPR013976">
    <property type="entry name" value="HDOD"/>
</dbReference>
<dbReference type="PANTHER" id="PTHR33525:SF3">
    <property type="entry name" value="RIBONUCLEASE Y"/>
    <property type="match status" value="1"/>
</dbReference>
<dbReference type="Gene3D" id="1.10.3210.10">
    <property type="entry name" value="Hypothetical protein af1432"/>
    <property type="match status" value="1"/>
</dbReference>
<accession>A0ABM9HCZ7</accession>
<evidence type="ECO:0000259" key="1">
    <source>
        <dbReference type="PROSITE" id="PS51833"/>
    </source>
</evidence>
<dbReference type="InterPro" id="IPR052340">
    <property type="entry name" value="RNase_Y/CdgJ"/>
</dbReference>
<feature type="domain" description="HDOD" evidence="1">
    <location>
        <begin position="15"/>
        <end position="212"/>
    </location>
</feature>
<reference evidence="2 3" key="1">
    <citation type="submission" date="2022-09" db="EMBL/GenBank/DDBJ databases">
        <authorList>
            <person name="Kop L."/>
        </authorList>
    </citation>
    <scope>NUCLEOTIDE SEQUENCE [LARGE SCALE GENOMIC DNA]</scope>
    <source>
        <strain evidence="2 3">347</strain>
    </source>
</reference>
<protein>
    <submittedName>
        <fullName evidence="2">HDOD domain-containing protein</fullName>
    </submittedName>
</protein>
<dbReference type="Proteomes" id="UP001157733">
    <property type="component" value="Chromosome"/>
</dbReference>
<dbReference type="SUPFAM" id="SSF109604">
    <property type="entry name" value="HD-domain/PDEase-like"/>
    <property type="match status" value="1"/>
</dbReference>
<dbReference type="CDD" id="cd00077">
    <property type="entry name" value="HDc"/>
    <property type="match status" value="1"/>
</dbReference>
<dbReference type="RefSeq" id="WP_282010851.1">
    <property type="nucleotide sequence ID" value="NZ_OX336137.1"/>
</dbReference>
<name>A0ABM9HCZ7_9BACT</name>
<dbReference type="EMBL" id="OX336137">
    <property type="protein sequence ID" value="CAI2717936.1"/>
    <property type="molecule type" value="Genomic_DNA"/>
</dbReference>
<organism evidence="2 3">
    <name type="scientific">Nitrospina watsonii</name>
    <dbReference type="NCBI Taxonomy" id="1323948"/>
    <lineage>
        <taxon>Bacteria</taxon>
        <taxon>Pseudomonadati</taxon>
        <taxon>Nitrospinota/Tectimicrobiota group</taxon>
        <taxon>Nitrospinota</taxon>
        <taxon>Nitrospinia</taxon>
        <taxon>Nitrospinales</taxon>
        <taxon>Nitrospinaceae</taxon>
        <taxon>Nitrospina</taxon>
    </lineage>
</organism>
<dbReference type="Pfam" id="PF08668">
    <property type="entry name" value="HDOD"/>
    <property type="match status" value="1"/>
</dbReference>
<proteinExistence type="predicted"/>
<dbReference type="InterPro" id="IPR003607">
    <property type="entry name" value="HD/PDEase_dom"/>
</dbReference>
<dbReference type="PANTHER" id="PTHR33525">
    <property type="match status" value="1"/>
</dbReference>
<keyword evidence="3" id="KW-1185">Reference proteome</keyword>
<dbReference type="PROSITE" id="PS51833">
    <property type="entry name" value="HDOD"/>
    <property type="match status" value="1"/>
</dbReference>
<evidence type="ECO:0000313" key="2">
    <source>
        <dbReference type="EMBL" id="CAI2717936.1"/>
    </source>
</evidence>
<evidence type="ECO:0000313" key="3">
    <source>
        <dbReference type="Proteomes" id="UP001157733"/>
    </source>
</evidence>
<sequence length="284" mass="32154">MREHILELIQEKKNIPPLPDILHRLEAKIGSPKSQVSDIAILIETEPILSGRLIQLSNSVFFGGSGSKVERLPDAIIRLGLKMILDLAYTLELPQLFLRESDLNQKKFWQHSLAVAILARLLAEHLEELHCEPDPCYLSGLMHDIGIMVFNFIVPQEYNAFLKEVRGIDKPLQVLEQKRFGIAHPELGAEFIKKWWPIPAEVTLSVEKHFLEMSEKGKKYPVLLSVIMANDIANHFGMGHGISAHKETPDRSFMQGCGLTPDLLEDLVGKTRDSLHMAQEVLYK</sequence>